<accession>A0A067TD43</accession>
<organism evidence="1 2">
    <name type="scientific">Galerina marginata (strain CBS 339.88)</name>
    <dbReference type="NCBI Taxonomy" id="685588"/>
    <lineage>
        <taxon>Eukaryota</taxon>
        <taxon>Fungi</taxon>
        <taxon>Dikarya</taxon>
        <taxon>Basidiomycota</taxon>
        <taxon>Agaricomycotina</taxon>
        <taxon>Agaricomycetes</taxon>
        <taxon>Agaricomycetidae</taxon>
        <taxon>Agaricales</taxon>
        <taxon>Agaricineae</taxon>
        <taxon>Strophariaceae</taxon>
        <taxon>Galerina</taxon>
    </lineage>
</organism>
<evidence type="ECO:0000313" key="2">
    <source>
        <dbReference type="Proteomes" id="UP000027222"/>
    </source>
</evidence>
<name>A0A067TD43_GALM3</name>
<dbReference type="AlphaFoldDB" id="A0A067TD43"/>
<dbReference type="Proteomes" id="UP000027222">
    <property type="component" value="Unassembled WGS sequence"/>
</dbReference>
<dbReference type="HOGENOM" id="CLU_2979225_0_0_1"/>
<proteinExistence type="predicted"/>
<keyword evidence="2" id="KW-1185">Reference proteome</keyword>
<sequence>MRVLISLVLCAYVQLKSPLQLGFLFSVSFCLIFAMPHKQFTTLYSIFTGTPLSLKLRP</sequence>
<dbReference type="EMBL" id="KL142376">
    <property type="protein sequence ID" value="KDR77819.1"/>
    <property type="molecule type" value="Genomic_DNA"/>
</dbReference>
<protein>
    <submittedName>
        <fullName evidence="1">Uncharacterized protein</fullName>
    </submittedName>
</protein>
<reference evidence="2" key="1">
    <citation type="journal article" date="2014" name="Proc. Natl. Acad. Sci. U.S.A.">
        <title>Extensive sampling of basidiomycete genomes demonstrates inadequacy of the white-rot/brown-rot paradigm for wood decay fungi.</title>
        <authorList>
            <person name="Riley R."/>
            <person name="Salamov A.A."/>
            <person name="Brown D.W."/>
            <person name="Nagy L.G."/>
            <person name="Floudas D."/>
            <person name="Held B.W."/>
            <person name="Levasseur A."/>
            <person name="Lombard V."/>
            <person name="Morin E."/>
            <person name="Otillar R."/>
            <person name="Lindquist E.A."/>
            <person name="Sun H."/>
            <person name="LaButti K.M."/>
            <person name="Schmutz J."/>
            <person name="Jabbour D."/>
            <person name="Luo H."/>
            <person name="Baker S.E."/>
            <person name="Pisabarro A.G."/>
            <person name="Walton J.D."/>
            <person name="Blanchette R.A."/>
            <person name="Henrissat B."/>
            <person name="Martin F."/>
            <person name="Cullen D."/>
            <person name="Hibbett D.S."/>
            <person name="Grigoriev I.V."/>
        </authorList>
    </citation>
    <scope>NUCLEOTIDE SEQUENCE [LARGE SCALE GENOMIC DNA]</scope>
    <source>
        <strain evidence="2">CBS 339.88</strain>
    </source>
</reference>
<evidence type="ECO:0000313" key="1">
    <source>
        <dbReference type="EMBL" id="KDR77819.1"/>
    </source>
</evidence>
<gene>
    <name evidence="1" type="ORF">GALMADRAFT_413891</name>
</gene>